<dbReference type="KEGG" id="lcf:108872801"/>
<dbReference type="Proteomes" id="UP000694890">
    <property type="component" value="Linkage group LG1"/>
</dbReference>
<dbReference type="GeneID" id="108872801"/>
<dbReference type="PANTHER" id="PTHR14187">
    <property type="entry name" value="ALPHA KINASE/ELONGATION FACTOR 2 KINASE"/>
    <property type="match status" value="1"/>
</dbReference>
<comment type="similarity">
    <text evidence="1">Belongs to the heat shock protein 70 family.</text>
</comment>
<sequence>MGDSFIIAIDFGTAYSGYAYSVSPREAQTEPILKTWGKKHRFDTPKTPTCILFNEKEEFIGFGYDAKMSYCKMGNPEAREKYFFENFKMSLYGKKLNRNIMIPAANGKSMNALKVFTAALHYLKEDALKTISVHTSGIQYVASDFTWVLTVPAIWDVSAKQFMREAATEAGIVTNETANRLVIALEPEAASIWCKKLPADGFIADNQNKDTLEDTPGTQYIVVDCGGGTVDITVHEVLCGGALKQLHKACGNDMGGQTVDEKFKDFLKEIFSDDLWDEYEKGHPSELQRMMYDFTFIKQEDDDARVACPYNLTELAKKREQQIETYFNKVQGASWDDGQIKISREKMKSFFSDSLGKITNNLREILKKGFKIRYILLVGGYASSDVLRRRITSEFNTQCKVLCPYRAQEAIVKGAVMFGRNPGIVAIRKSAFTYGIDVWQKFDESTHRAEKKIANQEGDWCRDIFKKLVEIGEDVGWDETREHIFNPVDANQTSVICAFYRTERGNPKYVDEWGLEPVGSVYVNMPCTERGRNRKIKLEIKFGSTEIQATVTDIDSQSRGETKIDFMTRA</sequence>
<proteinExistence type="inferred from homology"/>
<gene>
    <name evidence="5" type="primary">LOC108872801</name>
</gene>
<evidence type="ECO:0000256" key="2">
    <source>
        <dbReference type="ARBA" id="ARBA00022741"/>
    </source>
</evidence>
<organism evidence="4 5">
    <name type="scientific">Lates calcarifer</name>
    <name type="common">Barramundi</name>
    <name type="synonym">Holocentrus calcarifer</name>
    <dbReference type="NCBI Taxonomy" id="8187"/>
    <lineage>
        <taxon>Eukaryota</taxon>
        <taxon>Metazoa</taxon>
        <taxon>Chordata</taxon>
        <taxon>Craniata</taxon>
        <taxon>Vertebrata</taxon>
        <taxon>Euteleostomi</taxon>
        <taxon>Actinopterygii</taxon>
        <taxon>Neopterygii</taxon>
        <taxon>Teleostei</taxon>
        <taxon>Neoteleostei</taxon>
        <taxon>Acanthomorphata</taxon>
        <taxon>Carangaria</taxon>
        <taxon>Carangaria incertae sedis</taxon>
        <taxon>Centropomidae</taxon>
        <taxon>Lates</taxon>
    </lineage>
</organism>
<reference evidence="5" key="1">
    <citation type="submission" date="2025-08" db="UniProtKB">
        <authorList>
            <consortium name="RefSeq"/>
        </authorList>
    </citation>
    <scope>IDENTIFICATION</scope>
    <source>
        <tissue evidence="5">Brain</tissue>
    </source>
</reference>
<dbReference type="GO" id="GO:0140662">
    <property type="term" value="F:ATP-dependent protein folding chaperone"/>
    <property type="evidence" value="ECO:0007669"/>
    <property type="project" value="InterPro"/>
</dbReference>
<keyword evidence="2" id="KW-0547">Nucleotide-binding</keyword>
<dbReference type="PANTHER" id="PTHR14187:SF5">
    <property type="entry name" value="HEAT SHOCK 70 KDA PROTEIN 12A"/>
    <property type="match status" value="1"/>
</dbReference>
<dbReference type="CDD" id="cd10229">
    <property type="entry name" value="ASKHA_NBD_HSP70_HSPA12"/>
    <property type="match status" value="1"/>
</dbReference>
<dbReference type="InterPro" id="IPR043129">
    <property type="entry name" value="ATPase_NBD"/>
</dbReference>
<evidence type="ECO:0000256" key="3">
    <source>
        <dbReference type="ARBA" id="ARBA00022840"/>
    </source>
</evidence>
<evidence type="ECO:0000256" key="1">
    <source>
        <dbReference type="ARBA" id="ARBA00007381"/>
    </source>
</evidence>
<dbReference type="Pfam" id="PF00012">
    <property type="entry name" value="HSP70"/>
    <property type="match status" value="1"/>
</dbReference>
<accession>A0AAJ7L9E0</accession>
<dbReference type="Gene3D" id="3.30.420.40">
    <property type="match status" value="2"/>
</dbReference>
<dbReference type="GO" id="GO:0005524">
    <property type="term" value="F:ATP binding"/>
    <property type="evidence" value="ECO:0007669"/>
    <property type="project" value="UniProtKB-KW"/>
</dbReference>
<dbReference type="SUPFAM" id="SSF53067">
    <property type="entry name" value="Actin-like ATPase domain"/>
    <property type="match status" value="2"/>
</dbReference>
<protein>
    <submittedName>
        <fullName evidence="5">Heat shock 70 kDa protein 12A-like</fullName>
    </submittedName>
</protein>
<evidence type="ECO:0000313" key="4">
    <source>
        <dbReference type="Proteomes" id="UP000694890"/>
    </source>
</evidence>
<name>A0AAJ7L9E0_LATCA</name>
<dbReference type="InterPro" id="IPR013126">
    <property type="entry name" value="Hsp_70_fam"/>
</dbReference>
<evidence type="ECO:0000313" key="5">
    <source>
        <dbReference type="RefSeq" id="XP_018516182.1"/>
    </source>
</evidence>
<dbReference type="AlphaFoldDB" id="A0AAJ7L9E0"/>
<dbReference type="RefSeq" id="XP_018516182.1">
    <property type="nucleotide sequence ID" value="XM_018660666.2"/>
</dbReference>
<keyword evidence="3" id="KW-0067">ATP-binding</keyword>